<reference evidence="1" key="2">
    <citation type="submission" date="2023-01" db="EMBL/GenBank/DDBJ databases">
        <title>Draft genome sequence of Methylophaga thalassica strain NBRC 102424.</title>
        <authorList>
            <person name="Sun Q."/>
            <person name="Mori K."/>
        </authorList>
    </citation>
    <scope>NUCLEOTIDE SEQUENCE</scope>
    <source>
        <strain evidence="1">NBRC 102424</strain>
    </source>
</reference>
<name>A0ABQ5TVJ2_9GAMM</name>
<evidence type="ECO:0000313" key="1">
    <source>
        <dbReference type="EMBL" id="GLP99589.1"/>
    </source>
</evidence>
<proteinExistence type="predicted"/>
<comment type="caution">
    <text evidence="1">The sequence shown here is derived from an EMBL/GenBank/DDBJ whole genome shotgun (WGS) entry which is preliminary data.</text>
</comment>
<evidence type="ECO:0000313" key="2">
    <source>
        <dbReference type="Proteomes" id="UP001161423"/>
    </source>
</evidence>
<keyword evidence="2" id="KW-1185">Reference proteome</keyword>
<sequence>MFCITFVIEAKCKATKDAVVAKMIESMTRNKSYEPTMSDCCGADVTKKLSRLYIKNLFKSVFYKYLS</sequence>
<dbReference type="EMBL" id="BSND01000005">
    <property type="protein sequence ID" value="GLP99589.1"/>
    <property type="molecule type" value="Genomic_DNA"/>
</dbReference>
<gene>
    <name evidence="1" type="ORF">GCM10007891_14430</name>
</gene>
<accession>A0ABQ5TVJ2</accession>
<organism evidence="1 2">
    <name type="scientific">Methylophaga thalassica</name>
    <dbReference type="NCBI Taxonomy" id="40223"/>
    <lineage>
        <taxon>Bacteria</taxon>
        <taxon>Pseudomonadati</taxon>
        <taxon>Pseudomonadota</taxon>
        <taxon>Gammaproteobacteria</taxon>
        <taxon>Thiotrichales</taxon>
        <taxon>Piscirickettsiaceae</taxon>
        <taxon>Methylophaga</taxon>
    </lineage>
</organism>
<reference evidence="1" key="1">
    <citation type="journal article" date="2014" name="Int. J. Syst. Evol. Microbiol.">
        <title>Complete genome of a new Firmicutes species belonging to the dominant human colonic microbiota ('Ruminococcus bicirculans') reveals two chromosomes and a selective capacity to utilize plant glucans.</title>
        <authorList>
            <consortium name="NISC Comparative Sequencing Program"/>
            <person name="Wegmann U."/>
            <person name="Louis P."/>
            <person name="Goesmann A."/>
            <person name="Henrissat B."/>
            <person name="Duncan S.H."/>
            <person name="Flint H.J."/>
        </authorList>
    </citation>
    <scope>NUCLEOTIDE SEQUENCE</scope>
    <source>
        <strain evidence="1">NBRC 102424</strain>
    </source>
</reference>
<dbReference type="Proteomes" id="UP001161423">
    <property type="component" value="Unassembled WGS sequence"/>
</dbReference>
<protein>
    <submittedName>
        <fullName evidence="1">Uncharacterized protein</fullName>
    </submittedName>
</protein>